<dbReference type="InterPro" id="IPR006626">
    <property type="entry name" value="PbH1"/>
</dbReference>
<dbReference type="InterPro" id="IPR036047">
    <property type="entry name" value="F-box-like_dom_sf"/>
</dbReference>
<dbReference type="CDD" id="cd22091">
    <property type="entry name" value="F-box_FBXO11"/>
    <property type="match status" value="1"/>
</dbReference>
<feature type="region of interest" description="Disordered" evidence="4">
    <location>
        <begin position="654"/>
        <end position="694"/>
    </location>
</feature>
<feature type="compositionally biased region" description="Basic and acidic residues" evidence="4">
    <location>
        <begin position="675"/>
        <end position="688"/>
    </location>
</feature>
<feature type="compositionally biased region" description="Basic and acidic residues" evidence="4">
    <location>
        <begin position="859"/>
        <end position="872"/>
    </location>
</feature>
<dbReference type="InterPro" id="IPR012334">
    <property type="entry name" value="Pectin_lyas_fold"/>
</dbReference>
<dbReference type="InterPro" id="IPR007742">
    <property type="entry name" value="NosD_dom"/>
</dbReference>
<evidence type="ECO:0000256" key="3">
    <source>
        <dbReference type="ARBA" id="ARBA00022786"/>
    </source>
</evidence>
<dbReference type="Pfam" id="PF05048">
    <property type="entry name" value="NosD"/>
    <property type="match status" value="1"/>
</dbReference>
<dbReference type="Proteomes" id="UP001652582">
    <property type="component" value="Chromosome 21"/>
</dbReference>
<dbReference type="SUPFAM" id="SSF81383">
    <property type="entry name" value="F-box domain"/>
    <property type="match status" value="1"/>
</dbReference>
<proteinExistence type="predicted"/>
<dbReference type="GeneID" id="112044368"/>
<gene>
    <name evidence="7" type="primary">LOC112044368</name>
</gene>
<dbReference type="InterPro" id="IPR022441">
    <property type="entry name" value="Para_beta_helix_rpt-2"/>
</dbReference>
<keyword evidence="6" id="KW-1185">Reference proteome</keyword>
<feature type="compositionally biased region" description="Polar residues" evidence="4">
    <location>
        <begin position="654"/>
        <end position="664"/>
    </location>
</feature>
<feature type="compositionally biased region" description="Basic residues" evidence="4">
    <location>
        <begin position="12"/>
        <end position="22"/>
    </location>
</feature>
<dbReference type="InterPro" id="IPR039448">
    <property type="entry name" value="Beta_helix"/>
</dbReference>
<dbReference type="Pfam" id="PF13229">
    <property type="entry name" value="Beta_helix"/>
    <property type="match status" value="2"/>
</dbReference>
<dbReference type="SMART" id="SM00256">
    <property type="entry name" value="FBOX"/>
    <property type="match status" value="1"/>
</dbReference>
<evidence type="ECO:0000259" key="5">
    <source>
        <dbReference type="PROSITE" id="PS50181"/>
    </source>
</evidence>
<dbReference type="InterPro" id="IPR047505">
    <property type="entry name" value="F-box_FBXO11"/>
</dbReference>
<dbReference type="InterPro" id="IPR051550">
    <property type="entry name" value="SCF-Subunits/Alg-Epimerases"/>
</dbReference>
<feature type="compositionally biased region" description="Polar residues" evidence="4">
    <location>
        <begin position="839"/>
        <end position="848"/>
    </location>
</feature>
<dbReference type="PROSITE" id="PS50181">
    <property type="entry name" value="FBOX"/>
    <property type="match status" value="1"/>
</dbReference>
<feature type="compositionally biased region" description="Low complexity" evidence="4">
    <location>
        <begin position="1"/>
        <end position="11"/>
    </location>
</feature>
<evidence type="ECO:0000313" key="7">
    <source>
        <dbReference type="RefSeq" id="XP_052743957.1"/>
    </source>
</evidence>
<name>A0ABM3LY08_BICAN</name>
<dbReference type="InterPro" id="IPR006633">
    <property type="entry name" value="Carb-bd_sugar_hydrolysis-dom"/>
</dbReference>
<protein>
    <submittedName>
        <fullName evidence="7">F-box only protein 11 isoform X1</fullName>
    </submittedName>
</protein>
<keyword evidence="3" id="KW-0833">Ubl conjugation pathway</keyword>
<keyword evidence="2" id="KW-0677">Repeat</keyword>
<dbReference type="SUPFAM" id="SSF51126">
    <property type="entry name" value="Pectin lyase-like"/>
    <property type="match status" value="2"/>
</dbReference>
<dbReference type="RefSeq" id="XP_052743957.1">
    <property type="nucleotide sequence ID" value="XM_052887997.1"/>
</dbReference>
<feature type="region of interest" description="Disordered" evidence="4">
    <location>
        <begin position="839"/>
        <end position="878"/>
    </location>
</feature>
<feature type="domain" description="F-box" evidence="5">
    <location>
        <begin position="126"/>
        <end position="172"/>
    </location>
</feature>
<dbReference type="InterPro" id="IPR001810">
    <property type="entry name" value="F-box_dom"/>
</dbReference>
<dbReference type="Pfam" id="PF12937">
    <property type="entry name" value="F-box-like"/>
    <property type="match status" value="1"/>
</dbReference>
<dbReference type="Gene3D" id="2.160.20.10">
    <property type="entry name" value="Single-stranded right-handed beta-helix, Pectin lyase-like"/>
    <property type="match status" value="3"/>
</dbReference>
<reference evidence="7" key="1">
    <citation type="submission" date="2025-08" db="UniProtKB">
        <authorList>
            <consortium name="RefSeq"/>
        </authorList>
    </citation>
    <scope>IDENTIFICATION</scope>
</reference>
<dbReference type="Gene3D" id="1.20.1280.50">
    <property type="match status" value="1"/>
</dbReference>
<dbReference type="SMART" id="SM00710">
    <property type="entry name" value="PbH1"/>
    <property type="match status" value="14"/>
</dbReference>
<sequence length="973" mass="104744">MPSASFSSSRSYVRRSRRKGGHRIPLPSRTQSSEPCESVPCPNNVTGSAMAATACAGPSGSGGGGSPPVPAAAAATTAGHHSPYDLRRKSPPAYHEPGPSGACSLPARKRPRTSLSQGVDVCNVSQYLQYELPDEVLLCILSHLTERDLCRVAQVCKRFNTIANDTELWKSLYQSVFEYDTPLMHPAPCQFEFVAADECDADNPWKESFRQLYYGIHVRPNFRPKKDSRIKHFNTIRASLEYVEERAGSSAAGSSSAGGSSSGGSSSSTASGGSSACSCACGAGACSCRRAPAAAAAQPALVFVHAGLYQEECLAIDTDVQLIGCAPGNVAESVVLEREAESTLTFAEGANRAYAGHMTLKFSPDATSTMQHHKHYCLEVSDNCSPTVDHCIIRSASVVGAAVCVSGAGANPVIKHCDISDCENVGLYVTDYAQGAYQDNEISRNALAGIWVKNFANPIMRRNHIHHGRDVGIFTFENGLGYFEANDIHNNRIAGFEVKAGANPTVVHCEIHHGQTGGIYVHESGLGQFIDNKIHSNNFAGVWITSNSNPTIRRNEIYNGHQGGVYIFGEGRGLIEHNNIYGNALAGIQIRTNSDPIVRHNKIHHGQHGGIYVHEKGQGLIEENEVYANTLAGVWITTGSTPVLRRNRIHSGKQVSVGSLTQQDPPRAARRHLRAREGAGPHRGERGVRQHAGRRVDHHRLHARAAAQSHPLGQAGQCRFTHTTRSTTGSTATSTCTRRGRASSRRTRCTPTRWPACGSPPAPRPCCGAIASTRASRSVSVHSHNKIHHGQHGDIYVHEKGQGLIEENEVYANTLAGVWITTGSTPVLRRNRIHSGKQVSVGSLTQQDPPRAARRHLRAREGAGPHRGERGVRQHAGRRVDHHRLHARAAAQSHPLGQAGQCRFTHTTRSTTGSTATSTCTRRGRASSRRTRCTPTRWPACGSPPAPRPCCGAIASTRASRSAYTFTITGTAN</sequence>
<organism evidence="6 7">
    <name type="scientific">Bicyclus anynana</name>
    <name type="common">Squinting bush brown butterfly</name>
    <dbReference type="NCBI Taxonomy" id="110368"/>
    <lineage>
        <taxon>Eukaryota</taxon>
        <taxon>Metazoa</taxon>
        <taxon>Ecdysozoa</taxon>
        <taxon>Arthropoda</taxon>
        <taxon>Hexapoda</taxon>
        <taxon>Insecta</taxon>
        <taxon>Pterygota</taxon>
        <taxon>Neoptera</taxon>
        <taxon>Endopterygota</taxon>
        <taxon>Lepidoptera</taxon>
        <taxon>Glossata</taxon>
        <taxon>Ditrysia</taxon>
        <taxon>Papilionoidea</taxon>
        <taxon>Nymphalidae</taxon>
        <taxon>Satyrinae</taxon>
        <taxon>Satyrini</taxon>
        <taxon>Mycalesina</taxon>
        <taxon>Bicyclus</taxon>
    </lineage>
</organism>
<comment type="pathway">
    <text evidence="1">Protein modification; protein ubiquitination.</text>
</comment>
<feature type="region of interest" description="Disordered" evidence="4">
    <location>
        <begin position="1"/>
        <end position="109"/>
    </location>
</feature>
<evidence type="ECO:0000256" key="4">
    <source>
        <dbReference type="SAM" id="MobiDB-lite"/>
    </source>
</evidence>
<dbReference type="SMART" id="SM00722">
    <property type="entry name" value="CASH"/>
    <property type="match status" value="1"/>
</dbReference>
<dbReference type="PANTHER" id="PTHR22990">
    <property type="entry name" value="F-BOX ONLY PROTEIN"/>
    <property type="match status" value="1"/>
</dbReference>
<dbReference type="InterPro" id="IPR011050">
    <property type="entry name" value="Pectin_lyase_fold/virulence"/>
</dbReference>
<evidence type="ECO:0000313" key="6">
    <source>
        <dbReference type="Proteomes" id="UP001652582"/>
    </source>
</evidence>
<accession>A0ABM3LY08</accession>
<feature type="compositionally biased region" description="Polar residues" evidence="4">
    <location>
        <begin position="28"/>
        <end position="47"/>
    </location>
</feature>
<dbReference type="PANTHER" id="PTHR22990:SF20">
    <property type="entry name" value="F-BOX ONLY PROTEIN 11"/>
    <property type="match status" value="1"/>
</dbReference>
<evidence type="ECO:0000256" key="2">
    <source>
        <dbReference type="ARBA" id="ARBA00022737"/>
    </source>
</evidence>
<evidence type="ECO:0000256" key="1">
    <source>
        <dbReference type="ARBA" id="ARBA00004906"/>
    </source>
</evidence>
<dbReference type="NCBIfam" id="TIGR03804">
    <property type="entry name" value="para_beta_helix"/>
    <property type="match status" value="1"/>
</dbReference>